<dbReference type="Gene3D" id="3.30.70.330">
    <property type="match status" value="1"/>
</dbReference>
<keyword evidence="2" id="KW-0539">Nucleus</keyword>
<dbReference type="GO" id="GO:0031124">
    <property type="term" value="P:mRNA 3'-end processing"/>
    <property type="evidence" value="ECO:0007669"/>
    <property type="project" value="InterPro"/>
</dbReference>
<name>A0A0C9VLH3_SPHS4</name>
<evidence type="ECO:0000259" key="5">
    <source>
        <dbReference type="PROSITE" id="PS50102"/>
    </source>
</evidence>
<proteinExistence type="predicted"/>
<feature type="compositionally biased region" description="Pro residues" evidence="4">
    <location>
        <begin position="283"/>
        <end position="296"/>
    </location>
</feature>
<protein>
    <submittedName>
        <fullName evidence="6">Unplaced genomic scaffold SPHSTscaffold_83, whole genome shotgun sequence</fullName>
    </submittedName>
</protein>
<feature type="compositionally biased region" description="Pro residues" evidence="4">
    <location>
        <begin position="312"/>
        <end position="324"/>
    </location>
</feature>
<dbReference type="PANTHER" id="PTHR45735">
    <property type="entry name" value="CLEAVAGE STIMULATION FACTOR SUBUNIT 2"/>
    <property type="match status" value="1"/>
</dbReference>
<keyword evidence="7" id="KW-1185">Reference proteome</keyword>
<dbReference type="InterPro" id="IPR038192">
    <property type="entry name" value="CSTF_C_sf"/>
</dbReference>
<feature type="compositionally biased region" description="Gly residues" evidence="4">
    <location>
        <begin position="123"/>
        <end position="135"/>
    </location>
</feature>
<dbReference type="InterPro" id="IPR026896">
    <property type="entry name" value="CSTF_C"/>
</dbReference>
<dbReference type="PANTHER" id="PTHR45735:SF2">
    <property type="entry name" value="CLEAVAGE STIMULATION FACTOR SUBUNIT 2"/>
    <property type="match status" value="1"/>
</dbReference>
<dbReference type="OrthoDB" id="272703at2759"/>
<evidence type="ECO:0000256" key="4">
    <source>
        <dbReference type="SAM" id="MobiDB-lite"/>
    </source>
</evidence>
<feature type="region of interest" description="Disordered" evidence="4">
    <location>
        <begin position="224"/>
        <end position="334"/>
    </location>
</feature>
<dbReference type="HOGENOM" id="CLU_028601_0_0_1"/>
<dbReference type="InterPro" id="IPR025742">
    <property type="entry name" value="CSTF2_hinge"/>
</dbReference>
<evidence type="ECO:0000313" key="6">
    <source>
        <dbReference type="EMBL" id="KIJ38685.1"/>
    </source>
</evidence>
<dbReference type="InterPro" id="IPR035979">
    <property type="entry name" value="RBD_domain_sf"/>
</dbReference>
<gene>
    <name evidence="6" type="ORF">M422DRAFT_33115</name>
</gene>
<organism evidence="6 7">
    <name type="scientific">Sphaerobolus stellatus (strain SS14)</name>
    <dbReference type="NCBI Taxonomy" id="990650"/>
    <lineage>
        <taxon>Eukaryota</taxon>
        <taxon>Fungi</taxon>
        <taxon>Dikarya</taxon>
        <taxon>Basidiomycota</taxon>
        <taxon>Agaricomycotina</taxon>
        <taxon>Agaricomycetes</taxon>
        <taxon>Phallomycetidae</taxon>
        <taxon>Geastrales</taxon>
        <taxon>Sphaerobolaceae</taxon>
        <taxon>Sphaerobolus</taxon>
    </lineage>
</organism>
<feature type="compositionally biased region" description="Basic and acidic residues" evidence="4">
    <location>
        <begin position="105"/>
        <end position="117"/>
    </location>
</feature>
<dbReference type="GO" id="GO:0005847">
    <property type="term" value="C:mRNA cleavage and polyadenylation specificity factor complex"/>
    <property type="evidence" value="ECO:0007669"/>
    <property type="project" value="TreeGrafter"/>
</dbReference>
<dbReference type="AlphaFoldDB" id="A0A0C9VLH3"/>
<feature type="region of interest" description="Disordered" evidence="4">
    <location>
        <begin position="90"/>
        <end position="140"/>
    </location>
</feature>
<dbReference type="EMBL" id="KN837158">
    <property type="protein sequence ID" value="KIJ38685.1"/>
    <property type="molecule type" value="Genomic_DNA"/>
</dbReference>
<dbReference type="Gene3D" id="1.10.20.70">
    <property type="entry name" value="Transcription termination and cleavage factor, C-terminal domain"/>
    <property type="match status" value="1"/>
</dbReference>
<accession>A0A0C9VLH3</accession>
<dbReference type="SUPFAM" id="SSF54928">
    <property type="entry name" value="RNA-binding domain, RBD"/>
    <property type="match status" value="1"/>
</dbReference>
<dbReference type="InterPro" id="IPR000504">
    <property type="entry name" value="RRM_dom"/>
</dbReference>
<feature type="compositionally biased region" description="Pro residues" evidence="4">
    <location>
        <begin position="251"/>
        <end position="275"/>
    </location>
</feature>
<dbReference type="Gene3D" id="1.25.40.630">
    <property type="match status" value="1"/>
</dbReference>
<dbReference type="Pfam" id="PF14304">
    <property type="entry name" value="CSTF_C"/>
    <property type="match status" value="1"/>
</dbReference>
<sequence>MSKVVFVGNVPYNMNEETLIEIFKKVGNVVGFRLVFDRETGKPRGYGFCEFEDHETAQSAVRNLNNVDCGGRPLRIDLADSDPFLEGKTTVRGELVDAPNKRHRGGDSERDRGDNRYGARGSYAGGGGGGGGGGDWLSNLPRGKPLVPGITSMDAISQSVADIRPGQMMDILSSMKGFILDQPDRARTLLTAHPQLAYALFQALLVHQIVDPAILHRMIAATTNSTSSAPPPPPVHQAPPIHAHHPVPVAAAPPPLPPHLMPPPHSQSPYAPPPNQGQGMYGNPPPPPMGYPPPPSAQGGYYTQPSQHVNTAPPPPAPSAPPAADPASSIPHDQRAMLVQMLALTPEQINALPPEQRQAIQQLRSQFMALGSNM</sequence>
<dbReference type="InterPro" id="IPR012677">
    <property type="entry name" value="Nucleotide-bd_a/b_plait_sf"/>
</dbReference>
<dbReference type="Pfam" id="PF14327">
    <property type="entry name" value="CSTF2_hinge"/>
    <property type="match status" value="1"/>
</dbReference>
<reference evidence="6 7" key="1">
    <citation type="submission" date="2014-06" db="EMBL/GenBank/DDBJ databases">
        <title>Evolutionary Origins and Diversification of the Mycorrhizal Mutualists.</title>
        <authorList>
            <consortium name="DOE Joint Genome Institute"/>
            <consortium name="Mycorrhizal Genomics Consortium"/>
            <person name="Kohler A."/>
            <person name="Kuo A."/>
            <person name="Nagy L.G."/>
            <person name="Floudas D."/>
            <person name="Copeland A."/>
            <person name="Barry K.W."/>
            <person name="Cichocki N."/>
            <person name="Veneault-Fourrey C."/>
            <person name="LaButti K."/>
            <person name="Lindquist E.A."/>
            <person name="Lipzen A."/>
            <person name="Lundell T."/>
            <person name="Morin E."/>
            <person name="Murat C."/>
            <person name="Riley R."/>
            <person name="Ohm R."/>
            <person name="Sun H."/>
            <person name="Tunlid A."/>
            <person name="Henrissat B."/>
            <person name="Grigoriev I.V."/>
            <person name="Hibbett D.S."/>
            <person name="Martin F."/>
        </authorList>
    </citation>
    <scope>NUCLEOTIDE SEQUENCE [LARGE SCALE GENOMIC DNA]</scope>
    <source>
        <strain evidence="6 7">SS14</strain>
    </source>
</reference>
<comment type="subcellular location">
    <subcellularLocation>
        <location evidence="1">Nucleus</location>
    </subcellularLocation>
</comment>
<dbReference type="PROSITE" id="PS50102">
    <property type="entry name" value="RRM"/>
    <property type="match status" value="1"/>
</dbReference>
<evidence type="ECO:0000256" key="1">
    <source>
        <dbReference type="ARBA" id="ARBA00004123"/>
    </source>
</evidence>
<evidence type="ECO:0000256" key="2">
    <source>
        <dbReference type="ARBA" id="ARBA00023242"/>
    </source>
</evidence>
<feature type="domain" description="RRM" evidence="5">
    <location>
        <begin position="3"/>
        <end position="81"/>
    </location>
</feature>
<dbReference type="CDD" id="cd12398">
    <property type="entry name" value="RRM_CSTF2_RNA15_like"/>
    <property type="match status" value="1"/>
</dbReference>
<dbReference type="Proteomes" id="UP000054279">
    <property type="component" value="Unassembled WGS sequence"/>
</dbReference>
<evidence type="ECO:0000256" key="3">
    <source>
        <dbReference type="PROSITE-ProRule" id="PRU00176"/>
    </source>
</evidence>
<dbReference type="SMART" id="SM00360">
    <property type="entry name" value="RRM"/>
    <property type="match status" value="1"/>
</dbReference>
<feature type="compositionally biased region" description="Low complexity" evidence="4">
    <location>
        <begin position="238"/>
        <end position="250"/>
    </location>
</feature>
<dbReference type="Pfam" id="PF00076">
    <property type="entry name" value="RRM_1"/>
    <property type="match status" value="1"/>
</dbReference>
<evidence type="ECO:0000313" key="7">
    <source>
        <dbReference type="Proteomes" id="UP000054279"/>
    </source>
</evidence>
<keyword evidence="3" id="KW-0694">RNA-binding</keyword>
<feature type="compositionally biased region" description="Polar residues" evidence="4">
    <location>
        <begin position="301"/>
        <end position="310"/>
    </location>
</feature>
<dbReference type="GO" id="GO:0003729">
    <property type="term" value="F:mRNA binding"/>
    <property type="evidence" value="ECO:0007669"/>
    <property type="project" value="TreeGrafter"/>
</dbReference>